<organism evidence="1 2">
    <name type="scientific">Pullulanibacillus camelliae</name>
    <dbReference type="NCBI Taxonomy" id="1707096"/>
    <lineage>
        <taxon>Bacteria</taxon>
        <taxon>Bacillati</taxon>
        <taxon>Bacillota</taxon>
        <taxon>Bacilli</taxon>
        <taxon>Bacillales</taxon>
        <taxon>Sporolactobacillaceae</taxon>
        <taxon>Pullulanibacillus</taxon>
    </lineage>
</organism>
<comment type="caution">
    <text evidence="1">The sequence shown here is derived from an EMBL/GenBank/DDBJ whole genome shotgun (WGS) entry which is preliminary data.</text>
</comment>
<dbReference type="AlphaFoldDB" id="A0A8J2VM97"/>
<dbReference type="Proteomes" id="UP000628775">
    <property type="component" value="Unassembled WGS sequence"/>
</dbReference>
<protein>
    <submittedName>
        <fullName evidence="1">Uncharacterized protein</fullName>
    </submittedName>
</protein>
<reference evidence="1" key="1">
    <citation type="journal article" date="2014" name="Int. J. Syst. Evol. Microbiol.">
        <title>Complete genome sequence of Corynebacterium casei LMG S-19264T (=DSM 44701T), isolated from a smear-ripened cheese.</title>
        <authorList>
            <consortium name="US DOE Joint Genome Institute (JGI-PGF)"/>
            <person name="Walter F."/>
            <person name="Albersmeier A."/>
            <person name="Kalinowski J."/>
            <person name="Ruckert C."/>
        </authorList>
    </citation>
    <scope>NUCLEOTIDE SEQUENCE</scope>
    <source>
        <strain evidence="1">CGMCC 1.15371</strain>
    </source>
</reference>
<sequence>MAPQTNTGGDFSHNEDYATIQQAVVPCPGFRIIPLPDAAYQGATNLIDISNIPEFDTVDSINDDSQTVIFDSPEQRLQVPSSWSTWSSPPFSENDMPPILSSLGATTLILNLSTPSSVFRFELEPNPFGLFEVTVEFFSGGIPIGSITQEVEGAAGARLFAAEFDPSCGLIDQVIISSSVDFAIANIRYAVAFPGDLVRCPSLILVLCQHGRHGTTVHYPDPITSSKVTCDCSPPSGTFFPLGTTTVNTTVFTPFGDLLDACTILVKVIDSKKSFIDRLCHLQTGALVALGLRKTRSPILINFIRCTNKHIIGISEGGIVTIDLDNILSIAYF</sequence>
<proteinExistence type="predicted"/>
<accession>A0A8J2VM97</accession>
<evidence type="ECO:0000313" key="2">
    <source>
        <dbReference type="Proteomes" id="UP000628775"/>
    </source>
</evidence>
<gene>
    <name evidence="1" type="ORF">GCM10011391_06750</name>
</gene>
<reference evidence="1" key="2">
    <citation type="submission" date="2020-09" db="EMBL/GenBank/DDBJ databases">
        <authorList>
            <person name="Sun Q."/>
            <person name="Zhou Y."/>
        </authorList>
    </citation>
    <scope>NUCLEOTIDE SEQUENCE</scope>
    <source>
        <strain evidence="1">CGMCC 1.15371</strain>
    </source>
</reference>
<dbReference type="EMBL" id="BMIR01000002">
    <property type="protein sequence ID" value="GGE30788.1"/>
    <property type="molecule type" value="Genomic_DNA"/>
</dbReference>
<keyword evidence="2" id="KW-1185">Reference proteome</keyword>
<evidence type="ECO:0000313" key="1">
    <source>
        <dbReference type="EMBL" id="GGE30788.1"/>
    </source>
</evidence>
<name>A0A8J2VM97_9BACL</name>
<dbReference type="RefSeq" id="WP_188689180.1">
    <property type="nucleotide sequence ID" value="NZ_BMIR01000002.1"/>
</dbReference>